<gene>
    <name evidence="1" type="ORF">GSTENG00017192001</name>
</gene>
<reference evidence="1" key="1">
    <citation type="journal article" date="2004" name="Nature">
        <title>Genome duplication in the teleost fish Tetraodon nigroviridis reveals the early vertebrate proto-karyotype.</title>
        <authorList>
            <person name="Jaillon O."/>
            <person name="Aury J.-M."/>
            <person name="Brunet F."/>
            <person name="Petit J.-L."/>
            <person name="Stange-Thomann N."/>
            <person name="Mauceli E."/>
            <person name="Bouneau L."/>
            <person name="Fischer C."/>
            <person name="Ozouf-Costaz C."/>
            <person name="Bernot A."/>
            <person name="Nicaud S."/>
            <person name="Jaffe D."/>
            <person name="Fisher S."/>
            <person name="Lutfalla G."/>
            <person name="Dossat C."/>
            <person name="Segurens B."/>
            <person name="Dasilva C."/>
            <person name="Salanoubat M."/>
            <person name="Levy M."/>
            <person name="Boudet N."/>
            <person name="Castellano S."/>
            <person name="Anthouard V."/>
            <person name="Jubin C."/>
            <person name="Castelli V."/>
            <person name="Katinka M."/>
            <person name="Vacherie B."/>
            <person name="Biemont C."/>
            <person name="Skalli Z."/>
            <person name="Cattolico L."/>
            <person name="Poulain J."/>
            <person name="De Berardinis V."/>
            <person name="Cruaud C."/>
            <person name="Duprat S."/>
            <person name="Brottier P."/>
            <person name="Coutanceau J.-P."/>
            <person name="Gouzy J."/>
            <person name="Parra G."/>
            <person name="Lardier G."/>
            <person name="Chapple C."/>
            <person name="McKernan K.J."/>
            <person name="McEwan P."/>
            <person name="Bosak S."/>
            <person name="Kellis M."/>
            <person name="Volff J.-N."/>
            <person name="Guigo R."/>
            <person name="Zody M.C."/>
            <person name="Mesirov J."/>
            <person name="Lindblad-Toh K."/>
            <person name="Birren B."/>
            <person name="Nusbaum C."/>
            <person name="Kahn D."/>
            <person name="Robinson-Rechavi M."/>
            <person name="Laudet V."/>
            <person name="Schachter V."/>
            <person name="Quetier F."/>
            <person name="Saurin W."/>
            <person name="Scarpelli C."/>
            <person name="Wincker P."/>
            <person name="Lander E.S."/>
            <person name="Weissenbach J."/>
            <person name="Roest Crollius H."/>
        </authorList>
    </citation>
    <scope>NUCLEOTIDE SEQUENCE [LARGE SCALE GENOMIC DNA]</scope>
</reference>
<accession>Q4SJI6</accession>
<evidence type="ECO:0000313" key="1">
    <source>
        <dbReference type="EMBL" id="CAF99196.1"/>
    </source>
</evidence>
<comment type="caution">
    <text evidence="1">The sequence shown here is derived from an EMBL/GenBank/DDBJ whole genome shotgun (WGS) entry which is preliminary data.</text>
</comment>
<reference evidence="1" key="2">
    <citation type="submission" date="2004-02" db="EMBL/GenBank/DDBJ databases">
        <authorList>
            <consortium name="Genoscope"/>
            <consortium name="Whitehead Institute Centre for Genome Research"/>
        </authorList>
    </citation>
    <scope>NUCLEOTIDE SEQUENCE</scope>
</reference>
<dbReference type="AlphaFoldDB" id="Q4SJI6"/>
<organism evidence="1">
    <name type="scientific">Tetraodon nigroviridis</name>
    <name type="common">Spotted green pufferfish</name>
    <name type="synonym">Chelonodon nigroviridis</name>
    <dbReference type="NCBI Taxonomy" id="99883"/>
    <lineage>
        <taxon>Eukaryota</taxon>
        <taxon>Metazoa</taxon>
        <taxon>Chordata</taxon>
        <taxon>Craniata</taxon>
        <taxon>Vertebrata</taxon>
        <taxon>Euteleostomi</taxon>
        <taxon>Actinopterygii</taxon>
        <taxon>Neopterygii</taxon>
        <taxon>Teleostei</taxon>
        <taxon>Neoteleostei</taxon>
        <taxon>Acanthomorphata</taxon>
        <taxon>Eupercaria</taxon>
        <taxon>Tetraodontiformes</taxon>
        <taxon>Tetradontoidea</taxon>
        <taxon>Tetraodontidae</taxon>
        <taxon>Tetraodon</taxon>
    </lineage>
</organism>
<sequence>MAGSIRGYRFWTDSSLISVNVNRFRFQNHLRLTDSVVQPGPMNARIVKAVMPQAPTYHPEPQHFRRVCDDIGPFAYPFAAVSTKPDVNGGGEERTHQNGLRLPLICQFFHQRPPYLRPSCNCGGRKGTIRVKMVTTLSQFQA</sequence>
<protein>
    <submittedName>
        <fullName evidence="1">(spotted green pufferfish) hypothetical protein</fullName>
    </submittedName>
</protein>
<name>Q4SJI6_TETNG</name>
<dbReference type="EMBL" id="CAAE01014575">
    <property type="protein sequence ID" value="CAF99196.1"/>
    <property type="molecule type" value="Genomic_DNA"/>
</dbReference>
<proteinExistence type="predicted"/>
<dbReference type="KEGG" id="tng:GSTEN00017192G001"/>